<feature type="non-terminal residue" evidence="1">
    <location>
        <position position="134"/>
    </location>
</feature>
<organism evidence="1 2">
    <name type="scientific">Streptosporangium algeriense</name>
    <dbReference type="NCBI Taxonomy" id="1682748"/>
    <lineage>
        <taxon>Bacteria</taxon>
        <taxon>Bacillati</taxon>
        <taxon>Actinomycetota</taxon>
        <taxon>Actinomycetes</taxon>
        <taxon>Streptosporangiales</taxon>
        <taxon>Streptosporangiaceae</taxon>
        <taxon>Streptosporangium</taxon>
    </lineage>
</organism>
<protein>
    <submittedName>
        <fullName evidence="1">SAM-dependent methyltransferase</fullName>
        <ecNumber evidence="1">2.1.1.-</ecNumber>
    </submittedName>
</protein>
<dbReference type="Pfam" id="PF04672">
    <property type="entry name" value="Methyltransf_19"/>
    <property type="match status" value="1"/>
</dbReference>
<accession>A0ABW3DUN8</accession>
<dbReference type="InterPro" id="IPR029063">
    <property type="entry name" value="SAM-dependent_MTases_sf"/>
</dbReference>
<name>A0ABW3DUN8_9ACTN</name>
<dbReference type="Proteomes" id="UP001597024">
    <property type="component" value="Unassembled WGS sequence"/>
</dbReference>
<dbReference type="GO" id="GO:0008168">
    <property type="term" value="F:methyltransferase activity"/>
    <property type="evidence" value="ECO:0007669"/>
    <property type="project" value="UniProtKB-KW"/>
</dbReference>
<evidence type="ECO:0000313" key="1">
    <source>
        <dbReference type="EMBL" id="MFD0887575.1"/>
    </source>
</evidence>
<proteinExistence type="predicted"/>
<dbReference type="GO" id="GO:0032259">
    <property type="term" value="P:methylation"/>
    <property type="evidence" value="ECO:0007669"/>
    <property type="project" value="UniProtKB-KW"/>
</dbReference>
<sequence length="134" mass="14454">MSDSVRRFPVALDTSVPNVARMNDYFLGGKDNFAADRRAAEQVLAVAPEIRTMARERQAFIGRAVGYLTGQGVDQFLVLGAGLPTRRNVHEIAQSRLPGARVVYVADDPVVLSHARALLATEHLTAVVAGDALK</sequence>
<reference evidence="2" key="1">
    <citation type="journal article" date="2019" name="Int. J. Syst. Evol. Microbiol.">
        <title>The Global Catalogue of Microorganisms (GCM) 10K type strain sequencing project: providing services to taxonomists for standard genome sequencing and annotation.</title>
        <authorList>
            <consortium name="The Broad Institute Genomics Platform"/>
            <consortium name="The Broad Institute Genome Sequencing Center for Infectious Disease"/>
            <person name="Wu L."/>
            <person name="Ma J."/>
        </authorList>
    </citation>
    <scope>NUCLEOTIDE SEQUENCE [LARGE SCALE GENOMIC DNA]</scope>
    <source>
        <strain evidence="2">CCUG 62974</strain>
    </source>
</reference>
<comment type="caution">
    <text evidence="1">The sequence shown here is derived from an EMBL/GenBank/DDBJ whole genome shotgun (WGS) entry which is preliminary data.</text>
</comment>
<keyword evidence="1" id="KW-0808">Transferase</keyword>
<gene>
    <name evidence="1" type="ORF">ACFQ08_23800</name>
</gene>
<dbReference type="EC" id="2.1.1.-" evidence="1"/>
<keyword evidence="1" id="KW-0489">Methyltransferase</keyword>
<dbReference type="Gene3D" id="3.40.50.150">
    <property type="entry name" value="Vaccinia Virus protein VP39"/>
    <property type="match status" value="1"/>
</dbReference>
<dbReference type="InterPro" id="IPR006764">
    <property type="entry name" value="SAM_dep_MeTrfase_SAV2177_type"/>
</dbReference>
<keyword evidence="2" id="KW-1185">Reference proteome</keyword>
<dbReference type="EMBL" id="JBHTHX010000983">
    <property type="protein sequence ID" value="MFD0887575.1"/>
    <property type="molecule type" value="Genomic_DNA"/>
</dbReference>
<dbReference type="SUPFAM" id="SSF53335">
    <property type="entry name" value="S-adenosyl-L-methionine-dependent methyltransferases"/>
    <property type="match status" value="1"/>
</dbReference>
<evidence type="ECO:0000313" key="2">
    <source>
        <dbReference type="Proteomes" id="UP001597024"/>
    </source>
</evidence>